<sequence>MFKAYTDTYRGYCGSSYCTGTVTCRTRDTYAHILLFLEKYTLMHTASAPSNYKITHQPPHSLFQGSSRLDPPNLASVSLGVKHRPAHPVELTETVKILRQLEKSKTGRNLRAIYNPYRQLVGVYFNCWATDKVWGYMGLHGVTCFSKSGVWIDACCSLGFLAAASAGRPDVQYHTGRRSRKSRVKSNWQQFFKKNDSIIPQKSPLSQNSWKYGFGVS</sequence>
<dbReference type="Proteomes" id="UP000256601">
    <property type="component" value="Unassembled WGS sequence"/>
</dbReference>
<evidence type="ECO:0000313" key="2">
    <source>
        <dbReference type="Proteomes" id="UP000256601"/>
    </source>
</evidence>
<evidence type="ECO:0000313" key="1">
    <source>
        <dbReference type="EMBL" id="RDW24906.1"/>
    </source>
</evidence>
<proteinExistence type="predicted"/>
<dbReference type="EMBL" id="KZ859016">
    <property type="protein sequence ID" value="RDW24906.1"/>
    <property type="molecule type" value="Genomic_DNA"/>
</dbReference>
<name>A0A371C3M7_YARLL</name>
<reference evidence="1 2" key="1">
    <citation type="submission" date="2018-07" db="EMBL/GenBank/DDBJ databases">
        <title>Draft Genome Assemblies for Five Robust Yarrowia lipolytica Strains Exhibiting High Lipid Production and Pentose Sugar Utilization and Sugar Alcohol Secretion from Undetoxified Lignocellulosic Biomass Hydrolysates.</title>
        <authorList>
            <consortium name="DOE Joint Genome Institute"/>
            <person name="Walker C."/>
            <person name="Ryu S."/>
            <person name="Na H."/>
            <person name="Zane M."/>
            <person name="LaButti K."/>
            <person name="Lipzen A."/>
            <person name="Haridas S."/>
            <person name="Barry K."/>
            <person name="Grigoriev I.V."/>
            <person name="Quarterman J."/>
            <person name="Slininger P."/>
            <person name="Dien B."/>
            <person name="Trinh C.T."/>
        </authorList>
    </citation>
    <scope>NUCLEOTIDE SEQUENCE [LARGE SCALE GENOMIC DNA]</scope>
    <source>
        <strain evidence="1 2">YB392</strain>
    </source>
</reference>
<protein>
    <submittedName>
        <fullName evidence="1">Uncharacterized protein</fullName>
    </submittedName>
</protein>
<dbReference type="AlphaFoldDB" id="A0A371C3M7"/>
<accession>A0A371C3M7</accession>
<gene>
    <name evidence="1" type="ORF">B0I71DRAFT_165769</name>
</gene>
<organism evidence="1 2">
    <name type="scientific">Yarrowia lipolytica</name>
    <name type="common">Candida lipolytica</name>
    <dbReference type="NCBI Taxonomy" id="4952"/>
    <lineage>
        <taxon>Eukaryota</taxon>
        <taxon>Fungi</taxon>
        <taxon>Dikarya</taxon>
        <taxon>Ascomycota</taxon>
        <taxon>Saccharomycotina</taxon>
        <taxon>Dipodascomycetes</taxon>
        <taxon>Dipodascales</taxon>
        <taxon>Dipodascales incertae sedis</taxon>
        <taxon>Yarrowia</taxon>
    </lineage>
</organism>